<keyword evidence="4" id="KW-0547">Nucleotide-binding</keyword>
<feature type="domain" description="PurM-like C-terminal" evidence="9">
    <location>
        <begin position="755"/>
        <end position="893"/>
    </location>
</feature>
<keyword evidence="2" id="KW-0436">Ligase</keyword>
<evidence type="ECO:0000256" key="1">
    <source>
        <dbReference type="ARBA" id="ARBA00022490"/>
    </source>
</evidence>
<evidence type="ECO:0000259" key="10">
    <source>
        <dbReference type="Pfam" id="PF18072"/>
    </source>
</evidence>
<keyword evidence="1" id="KW-0963">Cytoplasm</keyword>
<keyword evidence="6" id="KW-0067">ATP-binding</keyword>
<feature type="domain" description="PurM-like N-terminal" evidence="8">
    <location>
        <begin position="640"/>
        <end position="738"/>
    </location>
</feature>
<feature type="domain" description="PurM-like N-terminal" evidence="8">
    <location>
        <begin position="245"/>
        <end position="367"/>
    </location>
</feature>
<reference evidence="11" key="1">
    <citation type="submission" date="2020-05" db="EMBL/GenBank/DDBJ databases">
        <authorList>
            <person name="Chiriac C."/>
            <person name="Salcher M."/>
            <person name="Ghai R."/>
            <person name="Kavagutti S V."/>
        </authorList>
    </citation>
    <scope>NUCLEOTIDE SEQUENCE</scope>
</reference>
<dbReference type="InterPro" id="IPR010074">
    <property type="entry name" value="PRibForGlyAmidine_synth_PurL"/>
</dbReference>
<dbReference type="SUPFAM" id="SSF55326">
    <property type="entry name" value="PurM N-terminal domain-like"/>
    <property type="match status" value="2"/>
</dbReference>
<dbReference type="InterPro" id="IPR036921">
    <property type="entry name" value="PurM-like_N_sf"/>
</dbReference>
<dbReference type="GO" id="GO:0006189">
    <property type="term" value="P:'de novo' IMP biosynthetic process"/>
    <property type="evidence" value="ECO:0007669"/>
    <property type="project" value="InterPro"/>
</dbReference>
<dbReference type="PANTHER" id="PTHR43555:SF1">
    <property type="entry name" value="PHOSPHORIBOSYLFORMYLGLYCINAMIDINE SYNTHASE SUBUNIT PURL"/>
    <property type="match status" value="1"/>
</dbReference>
<evidence type="ECO:0000313" key="11">
    <source>
        <dbReference type="EMBL" id="CAB4797415.1"/>
    </source>
</evidence>
<dbReference type="NCBIfam" id="TIGR01736">
    <property type="entry name" value="FGAM_synth_II"/>
    <property type="match status" value="1"/>
</dbReference>
<organism evidence="11">
    <name type="scientific">freshwater metagenome</name>
    <dbReference type="NCBI Taxonomy" id="449393"/>
    <lineage>
        <taxon>unclassified sequences</taxon>
        <taxon>metagenomes</taxon>
        <taxon>ecological metagenomes</taxon>
    </lineage>
</organism>
<accession>A0A6J6XMH8</accession>
<dbReference type="GO" id="GO:0005524">
    <property type="term" value="F:ATP binding"/>
    <property type="evidence" value="ECO:0007669"/>
    <property type="project" value="UniProtKB-KW"/>
</dbReference>
<feature type="domain" description="PurM-like C-terminal" evidence="9">
    <location>
        <begin position="379"/>
        <end position="529"/>
    </location>
</feature>
<gene>
    <name evidence="11" type="ORF">UFOPK2992_00819</name>
</gene>
<dbReference type="GO" id="GO:0046872">
    <property type="term" value="F:metal ion binding"/>
    <property type="evidence" value="ECO:0007669"/>
    <property type="project" value="UniProtKB-KW"/>
</dbReference>
<dbReference type="Pfam" id="PF00586">
    <property type="entry name" value="AIRS"/>
    <property type="match status" value="2"/>
</dbReference>
<evidence type="ECO:0000259" key="9">
    <source>
        <dbReference type="Pfam" id="PF02769"/>
    </source>
</evidence>
<dbReference type="InterPro" id="IPR010918">
    <property type="entry name" value="PurM-like_C_dom"/>
</dbReference>
<dbReference type="Gene3D" id="3.90.650.10">
    <property type="entry name" value="PurM-like C-terminal domain"/>
    <property type="match status" value="2"/>
</dbReference>
<dbReference type="EMBL" id="CAFAAI010000124">
    <property type="protein sequence ID" value="CAB4797415.1"/>
    <property type="molecule type" value="Genomic_DNA"/>
</dbReference>
<dbReference type="CDD" id="cd02204">
    <property type="entry name" value="PurL_repeat2"/>
    <property type="match status" value="1"/>
</dbReference>
<dbReference type="PANTHER" id="PTHR43555">
    <property type="entry name" value="PHOSPHORIBOSYLFORMYLGLYCINAMIDINE SYNTHASE SUBUNIT PURL"/>
    <property type="match status" value="1"/>
</dbReference>
<dbReference type="AlphaFoldDB" id="A0A6J6XMH8"/>
<sequence>MAHGDASTSDRHRLTLRSHHSPTLATTVTIECALSDLDRQRLQSVLCDPLLESGSWDTPIGPLQLDIGLIPGVTDTAAEQVIHAASLLGIHVTDAAVGRLIDLDQSLDDREIRSHYTNAVIERWAIGISVEPGYALRETTVSPTELVDLALDDDALGRLSSQRGLALDLAELHVIRDHFSAANRLPTDAELETLAQTWSEHCAHKSFRADIVLPDGTVLEPLLDQLRRSTNEINASFVVSAFDGNAGIVQFTPARTYALKCETHNHPSAIEPFGGANTGVGGVIRDILGAAHQPIACTDILCFGPADTADDQLPDGVLSPARIIEGVVAGIADYGNKIGLPTVAGSVLFDPAYVSNPLVFAGCIGVAPSPRPALTGPHPGDRVILLGGRTGRDGIRGATFSSMEMDATTGDVAGASVQIGDPITEKLVSDLLADAWHLYTAITDCGAGGLSSAIGELGDGVGADVELNLVPLKYAGLAPWEIWLSEAQERMVVAVDPHQLAELAALAHRHGVELSDLGSFTGDSQLVVRHNGTPIVDLPTTFLHKGRPRRRLQATLPQPQRAESVPQCDDLAGALLALLGHPNISSKAAVIRRFDHEVLGSTVIRPLTGACNDGPADGVVLAGPADADGIAIGIGVNPWFGLSDPEHMAWAVVDEAIRNVVVAGGDPAAIALMDNFSWGNPTRATTFGDLVVAVRGCCDAARAYGAPFVSGKDSLNNEYLAADGKRHAIPPTLVITAVAPVADAGAVITPDLKGVGNSLVLLGTTRSEFGGSHLSMVIGDQQSRAVPAPQAASPALYKALHRCIVDDLVVSAHDCSEGGVAVAVAEMAIAGRLGASISPSTIHHDIVAALFSESTGRIVCEVEPRNVAQFVEAINVASDTNLAVVIGSVSTDHNVHFGSQLNLTVAQLVHAFNRTTA</sequence>
<dbReference type="Pfam" id="PF02769">
    <property type="entry name" value="AIRS_C"/>
    <property type="match status" value="2"/>
</dbReference>
<evidence type="ECO:0000256" key="7">
    <source>
        <dbReference type="ARBA" id="ARBA00022842"/>
    </source>
</evidence>
<evidence type="ECO:0000256" key="2">
    <source>
        <dbReference type="ARBA" id="ARBA00022598"/>
    </source>
</evidence>
<dbReference type="SUPFAM" id="SSF56042">
    <property type="entry name" value="PurM C-terminal domain-like"/>
    <property type="match status" value="2"/>
</dbReference>
<keyword evidence="5" id="KW-0658">Purine biosynthesis</keyword>
<dbReference type="InterPro" id="IPR041609">
    <property type="entry name" value="PurL_linker"/>
</dbReference>
<keyword evidence="3" id="KW-0479">Metal-binding</keyword>
<evidence type="ECO:0000259" key="8">
    <source>
        <dbReference type="Pfam" id="PF00586"/>
    </source>
</evidence>
<evidence type="ECO:0000256" key="4">
    <source>
        <dbReference type="ARBA" id="ARBA00022741"/>
    </source>
</evidence>
<keyword evidence="7" id="KW-0460">Magnesium</keyword>
<name>A0A6J6XMH8_9ZZZZ</name>
<protein>
    <submittedName>
        <fullName evidence="11">Unannotated protein</fullName>
    </submittedName>
</protein>
<dbReference type="InterPro" id="IPR036676">
    <property type="entry name" value="PurM-like_C_sf"/>
</dbReference>
<dbReference type="Gene3D" id="3.30.1330.10">
    <property type="entry name" value="PurM-like, N-terminal domain"/>
    <property type="match status" value="2"/>
</dbReference>
<dbReference type="Gene3D" id="1.10.8.750">
    <property type="entry name" value="Phosphoribosylformylglycinamidine synthase, linker domain"/>
    <property type="match status" value="1"/>
</dbReference>
<dbReference type="InterPro" id="IPR016188">
    <property type="entry name" value="PurM-like_N"/>
</dbReference>
<feature type="domain" description="Phosphoribosylformylglycinamidine synthase linker" evidence="10">
    <location>
        <begin position="159"/>
        <end position="205"/>
    </location>
</feature>
<proteinExistence type="inferred from homology"/>
<evidence type="ECO:0000256" key="6">
    <source>
        <dbReference type="ARBA" id="ARBA00022840"/>
    </source>
</evidence>
<dbReference type="GO" id="GO:0004642">
    <property type="term" value="F:phosphoribosylformylglycinamidine synthase activity"/>
    <property type="evidence" value="ECO:0007669"/>
    <property type="project" value="InterPro"/>
</dbReference>
<dbReference type="CDD" id="cd02203">
    <property type="entry name" value="PurL_repeat1"/>
    <property type="match status" value="1"/>
</dbReference>
<evidence type="ECO:0000256" key="5">
    <source>
        <dbReference type="ARBA" id="ARBA00022755"/>
    </source>
</evidence>
<dbReference type="Pfam" id="PF18072">
    <property type="entry name" value="FGAR-AT_linker"/>
    <property type="match status" value="1"/>
</dbReference>
<evidence type="ECO:0000256" key="3">
    <source>
        <dbReference type="ARBA" id="ARBA00022723"/>
    </source>
</evidence>
<dbReference type="HAMAP" id="MF_00420">
    <property type="entry name" value="PurL_2"/>
    <property type="match status" value="1"/>
</dbReference>